<dbReference type="Pfam" id="PF00133">
    <property type="entry name" value="tRNA-synt_1"/>
    <property type="match status" value="1"/>
</dbReference>
<evidence type="ECO:0000313" key="15">
    <source>
        <dbReference type="Proteomes" id="UP000229789"/>
    </source>
</evidence>
<evidence type="ECO:0000256" key="7">
    <source>
        <dbReference type="ARBA" id="ARBA00048359"/>
    </source>
</evidence>
<evidence type="ECO:0000256" key="2">
    <source>
        <dbReference type="ARBA" id="ARBA00022598"/>
    </source>
</evidence>
<dbReference type="InterPro" id="IPR002300">
    <property type="entry name" value="aa-tRNA-synth_Ia"/>
</dbReference>
<dbReference type="GO" id="GO:0005524">
    <property type="term" value="F:ATP binding"/>
    <property type="evidence" value="ECO:0007669"/>
    <property type="project" value="UniProtKB-KW"/>
</dbReference>
<dbReference type="GO" id="GO:0006428">
    <property type="term" value="P:isoleucyl-tRNA aminoacylation"/>
    <property type="evidence" value="ECO:0007669"/>
    <property type="project" value="UniProtKB-UniRule"/>
</dbReference>
<dbReference type="EMBL" id="PEUT01000018">
    <property type="protein sequence ID" value="PIV13846.1"/>
    <property type="molecule type" value="Genomic_DNA"/>
</dbReference>
<dbReference type="NCBIfam" id="TIGR00392">
    <property type="entry name" value="ileS"/>
    <property type="match status" value="1"/>
</dbReference>
<dbReference type="Pfam" id="PF08264">
    <property type="entry name" value="Anticodon_1"/>
    <property type="match status" value="1"/>
</dbReference>
<accession>A0A2H9RD96</accession>
<dbReference type="Proteomes" id="UP000231232">
    <property type="component" value="Unassembled WGS sequence"/>
</dbReference>
<dbReference type="PRINTS" id="PR00984">
    <property type="entry name" value="TRNASYNTHILE"/>
</dbReference>
<evidence type="ECO:0000259" key="11">
    <source>
        <dbReference type="Pfam" id="PF08264"/>
    </source>
</evidence>
<dbReference type="SUPFAM" id="SSF52374">
    <property type="entry name" value="Nucleotidylyl transferase"/>
    <property type="match status" value="1"/>
</dbReference>
<dbReference type="Gene3D" id="1.10.730.10">
    <property type="entry name" value="Isoleucyl-tRNA Synthetase, Domain 1"/>
    <property type="match status" value="1"/>
</dbReference>
<evidence type="ECO:0000313" key="12">
    <source>
        <dbReference type="EMBL" id="PIN66487.1"/>
    </source>
</evidence>
<evidence type="ECO:0000256" key="6">
    <source>
        <dbReference type="ARBA" id="ARBA00023146"/>
    </source>
</evidence>
<name>A0A2G9LIX1_HUBC1</name>
<dbReference type="PANTHER" id="PTHR42780">
    <property type="entry name" value="SOLEUCYL-TRNA SYNTHETASE"/>
    <property type="match status" value="1"/>
</dbReference>
<reference evidence="12 15" key="1">
    <citation type="submission" date="2017-09" db="EMBL/GenBank/DDBJ databases">
        <title>Depth-based differentiation of microbial function through sediment-hosted aquifers and enrichment of novel symbionts in the deep terrestrial subsurface.</title>
        <authorList>
            <person name="Probst A.J."/>
            <person name="Ladd B."/>
            <person name="Jarett J.K."/>
            <person name="Geller-Mcgrath D.E."/>
            <person name="Sieber C.M."/>
            <person name="Emerson J.B."/>
            <person name="Anantharaman K."/>
            <person name="Thomas B.C."/>
            <person name="Malmstrom R."/>
            <person name="Stieglmeier M."/>
            <person name="Klingl A."/>
            <person name="Woyke T."/>
            <person name="Ryan C.M."/>
            <person name="Banfield J.F."/>
        </authorList>
    </citation>
    <scope>NUCLEOTIDE SEQUENCE [LARGE SCALE GENOMIC DNA]</scope>
    <source>
        <strain evidence="13">CG03_land_8_20_14_0_80_31_114</strain>
        <strain evidence="12">CG18_big_fil_WC_8_21_14_2_50_31_19</strain>
        <strain evidence="14">CG_4_9_14_0_8_um_filter_31_21</strain>
    </source>
</reference>
<dbReference type="AlphaFoldDB" id="A0A2G9LIX1"/>
<evidence type="ECO:0000313" key="14">
    <source>
        <dbReference type="EMBL" id="PJC01551.1"/>
    </source>
</evidence>
<dbReference type="EMBL" id="PCUF01000032">
    <property type="protein sequence ID" value="PIN66487.1"/>
    <property type="molecule type" value="Genomic_DNA"/>
</dbReference>
<comment type="catalytic activity">
    <reaction evidence="7">
        <text>tRNA(Ile) + L-isoleucine + ATP = L-isoleucyl-tRNA(Ile) + AMP + diphosphate</text>
        <dbReference type="Rhea" id="RHEA:11060"/>
        <dbReference type="Rhea" id="RHEA-COMP:9666"/>
        <dbReference type="Rhea" id="RHEA-COMP:9695"/>
        <dbReference type="ChEBI" id="CHEBI:30616"/>
        <dbReference type="ChEBI" id="CHEBI:33019"/>
        <dbReference type="ChEBI" id="CHEBI:58045"/>
        <dbReference type="ChEBI" id="CHEBI:78442"/>
        <dbReference type="ChEBI" id="CHEBI:78528"/>
        <dbReference type="ChEBI" id="CHEBI:456215"/>
        <dbReference type="EC" id="6.1.1.5"/>
    </reaction>
</comment>
<dbReference type="SUPFAM" id="SSF50677">
    <property type="entry name" value="ValRS/IleRS/LeuRS editing domain"/>
    <property type="match status" value="1"/>
</dbReference>
<dbReference type="SUPFAM" id="SSF47323">
    <property type="entry name" value="Anticodon-binding domain of a subclass of class I aminoacyl-tRNA synthetases"/>
    <property type="match status" value="1"/>
</dbReference>
<evidence type="ECO:0000256" key="4">
    <source>
        <dbReference type="ARBA" id="ARBA00022840"/>
    </source>
</evidence>
<dbReference type="Pfam" id="PF19302">
    <property type="entry name" value="DUF5915"/>
    <property type="match status" value="1"/>
</dbReference>
<protein>
    <recommendedName>
        <fullName evidence="1 8">Isoleucine--tRNA ligase</fullName>
        <ecNumber evidence="1 8">6.1.1.5</ecNumber>
    </recommendedName>
</protein>
<dbReference type="InterPro" id="IPR014729">
    <property type="entry name" value="Rossmann-like_a/b/a_fold"/>
</dbReference>
<dbReference type="InterPro" id="IPR009080">
    <property type="entry name" value="tRNAsynth_Ia_anticodon-bd"/>
</dbReference>
<evidence type="ECO:0000313" key="17">
    <source>
        <dbReference type="Proteomes" id="UP000231232"/>
    </source>
</evidence>
<dbReference type="GO" id="GO:0005737">
    <property type="term" value="C:cytoplasm"/>
    <property type="evidence" value="ECO:0007669"/>
    <property type="project" value="UniProtKB-UniRule"/>
</dbReference>
<evidence type="ECO:0000256" key="9">
    <source>
        <dbReference type="RuleBase" id="RU363035"/>
    </source>
</evidence>
<dbReference type="PANTHER" id="PTHR42780:SF1">
    <property type="entry name" value="ISOLEUCINE--TRNA LIGASE, CYTOPLASMIC"/>
    <property type="match status" value="1"/>
</dbReference>
<evidence type="ECO:0000256" key="5">
    <source>
        <dbReference type="ARBA" id="ARBA00022917"/>
    </source>
</evidence>
<dbReference type="Proteomes" id="UP000230713">
    <property type="component" value="Unassembled WGS sequence"/>
</dbReference>
<evidence type="ECO:0000256" key="8">
    <source>
        <dbReference type="NCBIfam" id="TIGR00392"/>
    </source>
</evidence>
<keyword evidence="6 9" id="KW-0030">Aminoacyl-tRNA synthetase</keyword>
<feature type="domain" description="Methionyl/Valyl/Leucyl/Isoleucyl-tRNA synthetase anticodon-binding" evidence="11">
    <location>
        <begin position="716"/>
        <end position="860"/>
    </location>
</feature>
<sequence>MPYNPLKTEKEILNFWEKEQIPQKITDFQANFVRTGRKFYVLDGPPFLTGVPHLGHTLTSTLKDVISKFKQMQGYAVWWQPGFDTHGLPIEVKVEEKLAIHSKQEIRKNVSAFIAECQEYTNHGLEVWSPLYKKLACWRGWKQPYLTKSNEFIESAWWTFKQLYNKDLLRWGEKPVWWCPRCQTVLTGYESTDAYRDKTDPSIYIKFPIVNKKNEFLLVWTTTPWTLAANVAIIAHPDEIYIKAKYDDEILILAKKRIEPIAEESKNTNYEILEEFIGKNLDGLEYLPIIDCNQQRELSKNLKTHKVYLSIPLLKQKAAGKIAAKKEIEQEIDFSHVVDMETGSGLVHCAPGHGDVDAKIGKHYGLLSVSPLDDECKFTEKVEQWRGVFVKDADKSIIEHLDKNNKLFFSTTITHSYPVCWRCKTPLITRLSNQLFLNISSLKPKMKKFAKEEVYWSPKFAETQFLNWIDEADNDWPISRDRVWGIPIPLWKDEDGNEEVIGSIKELKEKSTENLPENLDLHLNRISSIKIKSKSGKEMKHCGYTLDVWFDSGSAGWASLHYPFSNIKEQINTPDFIAEGEDQIRGWFYSQMVLSTAVFDQPAYKKCLMSAFVLDEKGEKMSKSLGNGVDPQDVIHKYGSDLLRLYLLWDAPWDRLKFNTKILSKGIKNIIIIDNILNFYKTYCEKNTGKINSDDLKKEDKYILSKINSDDLKKEDKYILSKINNLIKSTTQDLEDLQPHLAIKKIINFGVNDLSRNYIKAIRERIKENKKEKNNILLVLYYVLDRYLRLMALFVPFFAEYCWNQIGKTESIHLQTWPIFNNTLINNQIEQTYELFEEIQERANFLRNENKLSLRWPIEKLTIEFSKQGDKQMRALVEENRDKIKKDGNTINIEIVEKETEKDIMINYKTLGNKYRELLKKIEEYVKSNPKIIEKLPTTIEIEGQDITLETDDIILRSVPVKDKTLSIKDNFNLRISTKETDEVKELRLLAELKRAIQINRKDANLNITNKINLKIKGPNFLKKFENEIKDAVGAKDIGFVDMSLKKRAEYNGIVAEFEF</sequence>
<organism evidence="12 15">
    <name type="scientific">Huberarchaeum crystalense</name>
    <dbReference type="NCBI Taxonomy" id="2014257"/>
    <lineage>
        <taxon>Archaea</taxon>
        <taxon>Candidatus Huberarchaeota</taxon>
        <taxon>Candidatus Huberarchaeia</taxon>
        <taxon>Candidatus Huberarchaeales</taxon>
        <taxon>Candidatus Huberarchaeaceae</taxon>
        <taxon>Candidatus Huberarchaeum</taxon>
    </lineage>
</organism>
<dbReference type="GO" id="GO:0004822">
    <property type="term" value="F:isoleucine-tRNA ligase activity"/>
    <property type="evidence" value="ECO:0007669"/>
    <property type="project" value="UniProtKB-UniRule"/>
</dbReference>
<accession>A0A2H9M2I9</accession>
<dbReference type="GO" id="GO:0002161">
    <property type="term" value="F:aminoacyl-tRNA deacylase activity"/>
    <property type="evidence" value="ECO:0007669"/>
    <property type="project" value="InterPro"/>
</dbReference>
<accession>A0A2G9LIX1</accession>
<keyword evidence="3 9" id="KW-0547">Nucleotide-binding</keyword>
<evidence type="ECO:0000313" key="16">
    <source>
        <dbReference type="Proteomes" id="UP000230713"/>
    </source>
</evidence>
<dbReference type="InterPro" id="IPR023586">
    <property type="entry name" value="Ile-tRNA-ligase_type2"/>
</dbReference>
<evidence type="ECO:0000313" key="13">
    <source>
        <dbReference type="EMBL" id="PIV13846.1"/>
    </source>
</evidence>
<dbReference type="InterPro" id="IPR002301">
    <property type="entry name" value="Ile-tRNA-ligase"/>
</dbReference>
<dbReference type="Gene3D" id="3.40.50.620">
    <property type="entry name" value="HUPs"/>
    <property type="match status" value="2"/>
</dbReference>
<dbReference type="InterPro" id="IPR009008">
    <property type="entry name" value="Val/Leu/Ile-tRNA-synth_edit"/>
</dbReference>
<proteinExistence type="inferred from homology"/>
<keyword evidence="2 9" id="KW-0436">Ligase</keyword>
<dbReference type="EC" id="6.1.1.5" evidence="1 8"/>
<evidence type="ECO:0000256" key="1">
    <source>
        <dbReference type="ARBA" id="ARBA00013165"/>
    </source>
</evidence>
<keyword evidence="4 9" id="KW-0067">ATP-binding</keyword>
<dbReference type="Proteomes" id="UP000229789">
    <property type="component" value="Unassembled WGS sequence"/>
</dbReference>
<reference evidence="16 17" key="2">
    <citation type="submission" date="2017-09" db="EMBL/GenBank/DDBJ databases">
        <title>Depth-based differentiation of microbial function through sediment-hosted aquifers and enrichment of novel symbionts in the deep terrestrial subsurface.</title>
        <authorList>
            <person name="Probst A.J."/>
            <person name="Ladd B."/>
            <person name="Jarett J.K."/>
            <person name="Geller-Mcgrath D.E."/>
            <person name="Sieber C.M.K."/>
            <person name="Emerson J.B."/>
            <person name="Anantharaman K."/>
            <person name="Thomas B.C."/>
            <person name="Malmstrom R."/>
            <person name="Stieglmeier M."/>
            <person name="Klingl A."/>
            <person name="Woyke T."/>
            <person name="Ryan C.M."/>
            <person name="Banfield J.F."/>
        </authorList>
    </citation>
    <scope>NUCLEOTIDE SEQUENCE [LARGE SCALE GENOMIC DNA]</scope>
</reference>
<comment type="similarity">
    <text evidence="9">Belongs to the class-I aminoacyl-tRNA synthetase family.</text>
</comment>
<dbReference type="EMBL" id="PFSX01000024">
    <property type="protein sequence ID" value="PJC01551.1"/>
    <property type="molecule type" value="Genomic_DNA"/>
</dbReference>
<gene>
    <name evidence="14" type="ORF">CO072_00890</name>
    <name evidence="13" type="ORF">COS45_00735</name>
    <name evidence="12" type="ORF">COW69_02065</name>
</gene>
<evidence type="ECO:0000256" key="3">
    <source>
        <dbReference type="ARBA" id="ARBA00022741"/>
    </source>
</evidence>
<dbReference type="InterPro" id="IPR013155">
    <property type="entry name" value="M/V/L/I-tRNA-synth_anticd-bd"/>
</dbReference>
<keyword evidence="5 9" id="KW-0648">Protein biosynthesis</keyword>
<evidence type="ECO:0000259" key="10">
    <source>
        <dbReference type="Pfam" id="PF00133"/>
    </source>
</evidence>
<dbReference type="PROSITE" id="PS00178">
    <property type="entry name" value="AA_TRNA_LIGASE_I"/>
    <property type="match status" value="1"/>
</dbReference>
<feature type="domain" description="Aminoacyl-tRNA synthetase class Ia" evidence="10">
    <location>
        <begin position="12"/>
        <end position="648"/>
    </location>
</feature>
<dbReference type="InterPro" id="IPR001412">
    <property type="entry name" value="aa-tRNA-synth_I_CS"/>
</dbReference>
<comment type="caution">
    <text evidence="12">The sequence shown here is derived from an EMBL/GenBank/DDBJ whole genome shotgun (WGS) entry which is preliminary data.</text>
</comment>